<dbReference type="RefSeq" id="WP_013515097.1">
    <property type="nucleotide sequence ID" value="NC_014844.1"/>
</dbReference>
<dbReference type="SUPFAM" id="SSF53448">
    <property type="entry name" value="Nucleotide-diphospho-sugar transferases"/>
    <property type="match status" value="1"/>
</dbReference>
<dbReference type="Pfam" id="PF00535">
    <property type="entry name" value="Glycos_transf_2"/>
    <property type="match status" value="1"/>
</dbReference>
<dbReference type="CDD" id="cd00761">
    <property type="entry name" value="Glyco_tranf_GTA_type"/>
    <property type="match status" value="1"/>
</dbReference>
<protein>
    <submittedName>
        <fullName evidence="7">Glycosyl transferase family 2</fullName>
    </submittedName>
</protein>
<dbReference type="Gene3D" id="3.90.550.10">
    <property type="entry name" value="Spore Coat Polysaccharide Biosynthesis Protein SpsA, Chain A"/>
    <property type="match status" value="1"/>
</dbReference>
<dbReference type="HOGENOM" id="CLU_023729_0_0_7"/>
<evidence type="ECO:0000256" key="3">
    <source>
        <dbReference type="ARBA" id="ARBA00022679"/>
    </source>
</evidence>
<dbReference type="PANTHER" id="PTHR43179">
    <property type="entry name" value="RHAMNOSYLTRANSFERASE WBBL"/>
    <property type="match status" value="1"/>
</dbReference>
<accession>E6VSU1</accession>
<dbReference type="PROSITE" id="PS50005">
    <property type="entry name" value="TPR"/>
    <property type="match status" value="1"/>
</dbReference>
<evidence type="ECO:0000313" key="7">
    <source>
        <dbReference type="EMBL" id="ADU63185.1"/>
    </source>
</evidence>
<feature type="repeat" description="TPR" evidence="4">
    <location>
        <begin position="226"/>
        <end position="259"/>
    </location>
</feature>
<dbReference type="eggNOG" id="COG1216">
    <property type="taxonomic scope" value="Bacteria"/>
</dbReference>
<proteinExistence type="inferred from homology"/>
<dbReference type="Proteomes" id="UP000002191">
    <property type="component" value="Chromosome"/>
</dbReference>
<dbReference type="PANTHER" id="PTHR43179:SF12">
    <property type="entry name" value="GALACTOFURANOSYLTRANSFERASE GLFT2"/>
    <property type="match status" value="1"/>
</dbReference>
<keyword evidence="8" id="KW-1185">Reference proteome</keyword>
<gene>
    <name evidence="7" type="ordered locus">Daes_2179</name>
</gene>
<dbReference type="InterPro" id="IPR001173">
    <property type="entry name" value="Glyco_trans_2-like"/>
</dbReference>
<organism evidence="7 8">
    <name type="scientific">Pseudodesulfovibrio aespoeensis (strain ATCC 700646 / DSM 10631 / Aspo-2)</name>
    <name type="common">Desulfovibrio aespoeensis</name>
    <dbReference type="NCBI Taxonomy" id="643562"/>
    <lineage>
        <taxon>Bacteria</taxon>
        <taxon>Pseudomonadati</taxon>
        <taxon>Thermodesulfobacteriota</taxon>
        <taxon>Desulfovibrionia</taxon>
        <taxon>Desulfovibrionales</taxon>
        <taxon>Desulfovibrionaceae</taxon>
    </lineage>
</organism>
<evidence type="ECO:0000259" key="6">
    <source>
        <dbReference type="Pfam" id="PF00535"/>
    </source>
</evidence>
<evidence type="ECO:0000256" key="2">
    <source>
        <dbReference type="ARBA" id="ARBA00022676"/>
    </source>
</evidence>
<reference evidence="7 8" key="2">
    <citation type="journal article" date="2014" name="Genome Announc.">
        <title>Complete Genome Sequence of the Subsurface, Mesophilic Sulfate-Reducing Bacterium Desulfovibrio aespoeensis Aspo-2.</title>
        <authorList>
            <person name="Pedersen K."/>
            <person name="Bengtsson A."/>
            <person name="Edlund J."/>
            <person name="Rabe L."/>
            <person name="Hazen T."/>
            <person name="Chakraborty R."/>
            <person name="Goodwin L."/>
            <person name="Shapiro N."/>
        </authorList>
    </citation>
    <scope>NUCLEOTIDE SEQUENCE [LARGE SCALE GENOMIC DNA]</scope>
    <source>
        <strain evidence="8">ATCC 700646 / DSM 10631 / Aspo-2</strain>
    </source>
</reference>
<dbReference type="AlphaFoldDB" id="E6VSU1"/>
<dbReference type="KEGG" id="das:Daes_2179"/>
<evidence type="ECO:0000256" key="4">
    <source>
        <dbReference type="PROSITE-ProRule" id="PRU00339"/>
    </source>
</evidence>
<dbReference type="STRING" id="643562.Daes_2179"/>
<dbReference type="InterPro" id="IPR029044">
    <property type="entry name" value="Nucleotide-diphossugar_trans"/>
</dbReference>
<keyword evidence="4" id="KW-0802">TPR repeat</keyword>
<feature type="compositionally biased region" description="Low complexity" evidence="5">
    <location>
        <begin position="9"/>
        <end position="20"/>
    </location>
</feature>
<evidence type="ECO:0000313" key="8">
    <source>
        <dbReference type="Proteomes" id="UP000002191"/>
    </source>
</evidence>
<dbReference type="EMBL" id="CP002431">
    <property type="protein sequence ID" value="ADU63185.1"/>
    <property type="molecule type" value="Genomic_DNA"/>
</dbReference>
<evidence type="ECO:0000256" key="1">
    <source>
        <dbReference type="ARBA" id="ARBA00006739"/>
    </source>
</evidence>
<comment type="similarity">
    <text evidence="1">Belongs to the glycosyltransferase 2 family.</text>
</comment>
<name>E6VSU1_PSEA9</name>
<dbReference type="GO" id="GO:0016757">
    <property type="term" value="F:glycosyltransferase activity"/>
    <property type="evidence" value="ECO:0007669"/>
    <property type="project" value="UniProtKB-KW"/>
</dbReference>
<dbReference type="eggNOG" id="COG0457">
    <property type="taxonomic scope" value="Bacteria"/>
</dbReference>
<keyword evidence="3 7" id="KW-0808">Transferase</keyword>
<evidence type="ECO:0000256" key="5">
    <source>
        <dbReference type="SAM" id="MobiDB-lite"/>
    </source>
</evidence>
<feature type="region of interest" description="Disordered" evidence="5">
    <location>
        <begin position="1"/>
        <end position="27"/>
    </location>
</feature>
<sequence length="556" mass="62499">MQSPPLSDTTPRTTHTKPNTIMPDTPYTPTDRFEELDRIDLAGVFDLLDIYCRNLLPDMEACLVFLSRILRDPAAQSHPRTRDEATRLLRKTLTFGPFHIQGLELAHGLTHDPALAERIRRLRGFALDPALADPRSTMSDERVFERRRTRLLELLEQKPGHVLAASHLLHLDACRGLKSDWLARFTVPQFARAQWNQRLFMHHAATGDTACALALWPAVAKEAVCEVQLNFAAELFAAMGDTARAMECYTRSLALDPAQTPARLRLAEMANPTKADATLPDRRDVTICIYTWNKGDHLERTLASLARTNMGRAKIRILLNGCTDHSATVAEAARALFTGRDFGVITLPVNVGAPAARNWLGALPEVRASEYVAYIDDDVEMPEDWLAHFLTVMERHPRTAVVGCKVVFGSDPRMIQYLYRALALARPDIIKLTDPCQIAQMDCGHYDFVRETDTVMGCCHLLRTASMPEGPQFDLRYSPSQIDDIAHDLSLRLKGHEVRYCGLVKCLHHQNTGGGFKRRMTDAQLGQVLGNDMKFFYFFRDRLDRIQTVMAGSLPG</sequence>
<keyword evidence="2" id="KW-0328">Glycosyltransferase</keyword>
<dbReference type="InterPro" id="IPR019734">
    <property type="entry name" value="TPR_rpt"/>
</dbReference>
<reference evidence="8" key="1">
    <citation type="submission" date="2010-12" db="EMBL/GenBank/DDBJ databases">
        <title>Complete sequence of Desulfovibrio aespoeensis Aspo-2.</title>
        <authorList>
            <consortium name="US DOE Joint Genome Institute"/>
            <person name="Lucas S."/>
            <person name="Copeland A."/>
            <person name="Lapidus A."/>
            <person name="Cheng J.-F."/>
            <person name="Goodwin L."/>
            <person name="Pitluck S."/>
            <person name="Chertkov O."/>
            <person name="Misra M."/>
            <person name="Detter J.C."/>
            <person name="Han C."/>
            <person name="Tapia R."/>
            <person name="Land M."/>
            <person name="Hauser L."/>
            <person name="Kyrpides N."/>
            <person name="Ivanova N."/>
            <person name="Ovchinnikova G."/>
            <person name="Pedersen K."/>
            <person name="Jagevall S."/>
            <person name="Hazen T."/>
            <person name="Woyke T."/>
        </authorList>
    </citation>
    <scope>NUCLEOTIDE SEQUENCE [LARGE SCALE GENOMIC DNA]</scope>
    <source>
        <strain evidence="8">ATCC 700646 / DSM 10631 / Aspo-2</strain>
    </source>
</reference>
<feature type="domain" description="Glycosyltransferase 2-like" evidence="6">
    <location>
        <begin position="286"/>
        <end position="421"/>
    </location>
</feature>